<evidence type="ECO:0000313" key="8">
    <source>
        <dbReference type="EMBL" id="WAW14142.1"/>
    </source>
</evidence>
<dbReference type="InterPro" id="IPR023404">
    <property type="entry name" value="rSAM_horseshoe"/>
</dbReference>
<dbReference type="SFLD" id="SFLDG01082">
    <property type="entry name" value="B12-binding_domain_containing"/>
    <property type="match status" value="1"/>
</dbReference>
<sequence length="354" mass="40425">MNKKIIPIFVPHQGCPHDCIFCNQTRITGLSTDMTGQKARIIVEEALKTIDDVMVEIAFFGGSFTAIDPVFQEDLLSLAKEYKDRGLVRDIRLSTRPDCIDAEKLDRLKKYGVTIIELGVQSMDEEVLEKSIRGHKKDVVYESSKLIKDYGFTLGLQMMLGLPGDSKEKCIYTAKEFIKIGPSFVRIYPTLVIRETGLEIEYKAGTYKPFSIKEAIDITKKLMVLYWINNVGVIRVGLQATEDIQNGVDVIAGPNHPAFRELAKAEMIKDYLISIIPEEFRTICIETANINISFVVGNKRSNRIFINEKYKARFKVLVNNSLKDSFKVIIDDKEIKHIKFEQMYFELAKIYDLL</sequence>
<dbReference type="SFLD" id="SFLDS00029">
    <property type="entry name" value="Radical_SAM"/>
    <property type="match status" value="1"/>
</dbReference>
<dbReference type="InterPro" id="IPR006638">
    <property type="entry name" value="Elp3/MiaA/NifB-like_rSAM"/>
</dbReference>
<dbReference type="SUPFAM" id="SSF102114">
    <property type="entry name" value="Radical SAM enzymes"/>
    <property type="match status" value="1"/>
</dbReference>
<evidence type="ECO:0000259" key="7">
    <source>
        <dbReference type="PROSITE" id="PS51918"/>
    </source>
</evidence>
<dbReference type="Proteomes" id="UP001164187">
    <property type="component" value="Chromosome"/>
</dbReference>
<dbReference type="SMART" id="SM00729">
    <property type="entry name" value="Elp3"/>
    <property type="match status" value="1"/>
</dbReference>
<evidence type="ECO:0000256" key="6">
    <source>
        <dbReference type="ARBA" id="ARBA00023014"/>
    </source>
</evidence>
<keyword evidence="4" id="KW-0479">Metal-binding</keyword>
<keyword evidence="6" id="KW-0411">Iron-sulfur</keyword>
<evidence type="ECO:0000256" key="4">
    <source>
        <dbReference type="ARBA" id="ARBA00022723"/>
    </source>
</evidence>
<dbReference type="PANTHER" id="PTHR11135:SF0">
    <property type="entry name" value="ELONGATOR COMPLEX PROTEIN 3"/>
    <property type="match status" value="1"/>
</dbReference>
<keyword evidence="9" id="KW-1185">Reference proteome</keyword>
<name>A0ABY7JLD8_9FIRM</name>
<dbReference type="PANTHER" id="PTHR11135">
    <property type="entry name" value="HISTONE ACETYLTRANSFERASE-RELATED"/>
    <property type="match status" value="1"/>
</dbReference>
<reference evidence="8" key="1">
    <citation type="submission" date="2022-12" db="EMBL/GenBank/DDBJ databases">
        <title>Peptostreptococcus.</title>
        <authorList>
            <person name="Lee S.H."/>
        </authorList>
    </citation>
    <scope>NUCLEOTIDE SEQUENCE</scope>
    <source>
        <strain evidence="8">CBA3647</strain>
    </source>
</reference>
<dbReference type="InterPro" id="IPR058240">
    <property type="entry name" value="rSAM_sf"/>
</dbReference>
<keyword evidence="3" id="KW-0949">S-adenosyl-L-methionine</keyword>
<dbReference type="SFLD" id="SFLDG01086">
    <property type="entry name" value="elongater_protein-like"/>
    <property type="match status" value="1"/>
</dbReference>
<evidence type="ECO:0000313" key="9">
    <source>
        <dbReference type="Proteomes" id="UP001164187"/>
    </source>
</evidence>
<dbReference type="Pfam" id="PF04055">
    <property type="entry name" value="Radical_SAM"/>
    <property type="match status" value="1"/>
</dbReference>
<gene>
    <name evidence="8" type="ORF">O0R46_05915</name>
</gene>
<dbReference type="RefSeq" id="WP_269310804.1">
    <property type="nucleotide sequence ID" value="NZ_CP114052.1"/>
</dbReference>
<feature type="domain" description="Radical SAM core" evidence="7">
    <location>
        <begin position="1"/>
        <end position="229"/>
    </location>
</feature>
<organism evidence="8 9">
    <name type="scientific">Peptostreptococcus equinus</name>
    <dbReference type="NCBI Taxonomy" id="3003601"/>
    <lineage>
        <taxon>Bacteria</taxon>
        <taxon>Bacillati</taxon>
        <taxon>Bacillota</taxon>
        <taxon>Clostridia</taxon>
        <taxon>Peptostreptococcales</taxon>
        <taxon>Peptostreptococcaceae</taxon>
        <taxon>Peptostreptococcus</taxon>
    </lineage>
</organism>
<evidence type="ECO:0000256" key="2">
    <source>
        <dbReference type="ARBA" id="ARBA00022485"/>
    </source>
</evidence>
<dbReference type="InterPro" id="IPR039661">
    <property type="entry name" value="ELP3"/>
</dbReference>
<keyword evidence="2" id="KW-0004">4Fe-4S</keyword>
<evidence type="ECO:0000256" key="3">
    <source>
        <dbReference type="ARBA" id="ARBA00022691"/>
    </source>
</evidence>
<evidence type="ECO:0000256" key="5">
    <source>
        <dbReference type="ARBA" id="ARBA00023004"/>
    </source>
</evidence>
<proteinExistence type="predicted"/>
<accession>A0ABY7JLD8</accession>
<dbReference type="EMBL" id="CP114052">
    <property type="protein sequence ID" value="WAW14142.1"/>
    <property type="molecule type" value="Genomic_DNA"/>
</dbReference>
<dbReference type="PROSITE" id="PS51918">
    <property type="entry name" value="RADICAL_SAM"/>
    <property type="match status" value="1"/>
</dbReference>
<evidence type="ECO:0000256" key="1">
    <source>
        <dbReference type="ARBA" id="ARBA00001966"/>
    </source>
</evidence>
<dbReference type="CDD" id="cd01335">
    <property type="entry name" value="Radical_SAM"/>
    <property type="match status" value="1"/>
</dbReference>
<dbReference type="Pfam" id="PF16199">
    <property type="entry name" value="Radical_SAM_C"/>
    <property type="match status" value="1"/>
</dbReference>
<dbReference type="InterPro" id="IPR007197">
    <property type="entry name" value="rSAM"/>
</dbReference>
<comment type="cofactor">
    <cofactor evidence="1">
        <name>[4Fe-4S] cluster</name>
        <dbReference type="ChEBI" id="CHEBI:49883"/>
    </cofactor>
</comment>
<keyword evidence="5" id="KW-0408">Iron</keyword>
<dbReference type="Gene3D" id="3.80.30.20">
    <property type="entry name" value="tm_1862 like domain"/>
    <property type="match status" value="1"/>
</dbReference>
<protein>
    <submittedName>
        <fullName evidence="8">Radical SAM protein</fullName>
    </submittedName>
</protein>
<dbReference type="InterPro" id="IPR032432">
    <property type="entry name" value="Radical_SAM_C"/>
</dbReference>